<evidence type="ECO:0000313" key="4">
    <source>
        <dbReference type="Proteomes" id="UP001158576"/>
    </source>
</evidence>
<name>A0ABN7SVX2_OIKDI</name>
<evidence type="ECO:0000256" key="1">
    <source>
        <dbReference type="ARBA" id="ARBA00023172"/>
    </source>
</evidence>
<gene>
    <name evidence="3" type="ORF">OKIOD_LOCUS11016</name>
</gene>
<protein>
    <submittedName>
        <fullName evidence="3">Oidioi.mRNA.OKI2018_I69.chr1.g2251.t1.cds</fullName>
    </submittedName>
</protein>
<reference evidence="3 4" key="1">
    <citation type="submission" date="2021-04" db="EMBL/GenBank/DDBJ databases">
        <authorList>
            <person name="Bliznina A."/>
        </authorList>
    </citation>
    <scope>NUCLEOTIDE SEQUENCE [LARGE SCALE GENOMIC DNA]</scope>
</reference>
<organism evidence="3 4">
    <name type="scientific">Oikopleura dioica</name>
    <name type="common">Tunicate</name>
    <dbReference type="NCBI Taxonomy" id="34765"/>
    <lineage>
        <taxon>Eukaryota</taxon>
        <taxon>Metazoa</taxon>
        <taxon>Chordata</taxon>
        <taxon>Tunicata</taxon>
        <taxon>Appendicularia</taxon>
        <taxon>Copelata</taxon>
        <taxon>Oikopleuridae</taxon>
        <taxon>Oikopleura</taxon>
    </lineage>
</organism>
<sequence>MTCKILWLCSQIHMFQKVIRSKLNSRKTSGRATTQTHGWGEPKGSDVLPQRRPASPSPITTPPPQPKEKRRSRRIDGKDPPLQPPLESLLPIRGNPKKREASSPASLSADTTQNSAPLAKETCTAPDKSKKRKKPASKKPKRAPTPNEEEKDWFEEVLGEDPVLDDDDDSVCSESVWTDAHIRVAASNMVELNRGKTFDEITTAFLAWIDKYVCPPNRPNRYLHWYLVIRAALERESDSRLPKTCSNDIMKWAKARAKTLSSKKLYEPSQAERFRLSDMVALWAHLLNSGKPVRREAALYSAITFFTGARAIEVGKLWIEDLYESIQGNAIVMPIRESKTNVFKNIPERLTMFFPSNCPINFKALLYEILGAREEGKVFLHCRNRRILCYHYSRASKELGWARVPSGHSGRTSAITMGIAAGIPKLDLEIMYRWAPDSRMFHRYRALNMEESEIGAPALVAKALVDSLYNGPQGTAPPALSAVKTDFVSPEVGSRVLSDANWYARTVKELHSNHVAQQGIPLANAPKQRKGLPNRPNSSVESANPTGVSSSQDHMAPPTEFQSTVSIQDHTTVLTTLQTAQPPSSLPNRVGKPSPMETAKVSIVSNQQCTCCAKCRALRETSVASQSMESPTPTNSERRVLPDFIKRRMAYLNDDPFSRYLRSLASPMPLTPFFQ</sequence>
<dbReference type="EMBL" id="OU015566">
    <property type="protein sequence ID" value="CAG5105574.1"/>
    <property type="molecule type" value="Genomic_DNA"/>
</dbReference>
<evidence type="ECO:0000256" key="2">
    <source>
        <dbReference type="SAM" id="MobiDB-lite"/>
    </source>
</evidence>
<keyword evidence="4" id="KW-1185">Reference proteome</keyword>
<feature type="compositionally biased region" description="Pro residues" evidence="2">
    <location>
        <begin position="55"/>
        <end position="65"/>
    </location>
</feature>
<feature type="compositionally biased region" description="Polar residues" evidence="2">
    <location>
        <begin position="103"/>
        <end position="116"/>
    </location>
</feature>
<dbReference type="InterPro" id="IPR013762">
    <property type="entry name" value="Integrase-like_cat_sf"/>
</dbReference>
<dbReference type="SUPFAM" id="SSF56349">
    <property type="entry name" value="DNA breaking-rejoining enzymes"/>
    <property type="match status" value="1"/>
</dbReference>
<feature type="compositionally biased region" description="Basic residues" evidence="2">
    <location>
        <begin position="129"/>
        <end position="142"/>
    </location>
</feature>
<keyword evidence="1" id="KW-0233">DNA recombination</keyword>
<dbReference type="Proteomes" id="UP001158576">
    <property type="component" value="Chromosome 1"/>
</dbReference>
<evidence type="ECO:0000313" key="3">
    <source>
        <dbReference type="EMBL" id="CAG5105574.1"/>
    </source>
</evidence>
<accession>A0ABN7SVX2</accession>
<dbReference type="Gene3D" id="1.10.443.10">
    <property type="entry name" value="Intergrase catalytic core"/>
    <property type="match status" value="1"/>
</dbReference>
<dbReference type="InterPro" id="IPR011010">
    <property type="entry name" value="DNA_brk_join_enz"/>
</dbReference>
<feature type="region of interest" description="Disordered" evidence="2">
    <location>
        <begin position="515"/>
        <end position="558"/>
    </location>
</feature>
<proteinExistence type="predicted"/>
<feature type="compositionally biased region" description="Polar residues" evidence="2">
    <location>
        <begin position="535"/>
        <end position="553"/>
    </location>
</feature>
<feature type="region of interest" description="Disordered" evidence="2">
    <location>
        <begin position="24"/>
        <end position="153"/>
    </location>
</feature>